<dbReference type="AlphaFoldDB" id="A0A6I2M615"/>
<comment type="catalytic activity">
    <reaction evidence="1 7">
        <text>a uridine in RNA = a pseudouridine in RNA</text>
        <dbReference type="Rhea" id="RHEA:48348"/>
        <dbReference type="Rhea" id="RHEA-COMP:12068"/>
        <dbReference type="Rhea" id="RHEA-COMP:12069"/>
        <dbReference type="ChEBI" id="CHEBI:65314"/>
        <dbReference type="ChEBI" id="CHEBI:65315"/>
    </reaction>
</comment>
<evidence type="ECO:0000256" key="4">
    <source>
        <dbReference type="ARBA" id="ARBA00023235"/>
    </source>
</evidence>
<dbReference type="RefSeq" id="WP_070879103.1">
    <property type="nucleotide sequence ID" value="NZ_CAJGAA010000001.1"/>
</dbReference>
<evidence type="ECO:0000313" key="10">
    <source>
        <dbReference type="Proteomes" id="UP000441585"/>
    </source>
</evidence>
<proteinExistence type="inferred from homology"/>
<evidence type="ECO:0000256" key="2">
    <source>
        <dbReference type="ARBA" id="ARBA00010876"/>
    </source>
</evidence>
<dbReference type="InterPro" id="IPR050188">
    <property type="entry name" value="RluA_PseudoU_synthase"/>
</dbReference>
<comment type="caution">
    <text evidence="9">The sequence shown here is derived from an EMBL/GenBank/DDBJ whole genome shotgun (WGS) entry which is preliminary data.</text>
</comment>
<dbReference type="GO" id="GO:0120159">
    <property type="term" value="F:rRNA pseudouridine synthase activity"/>
    <property type="evidence" value="ECO:0007669"/>
    <property type="project" value="UniProtKB-ARBA"/>
</dbReference>
<dbReference type="Pfam" id="PF00849">
    <property type="entry name" value="PseudoU_synth_2"/>
    <property type="match status" value="1"/>
</dbReference>
<evidence type="ECO:0000313" key="9">
    <source>
        <dbReference type="EMBL" id="MRX53588.1"/>
    </source>
</evidence>
<dbReference type="EMBL" id="WKKF01000001">
    <property type="protein sequence ID" value="MRX53588.1"/>
    <property type="molecule type" value="Genomic_DNA"/>
</dbReference>
<dbReference type="CDD" id="cd00165">
    <property type="entry name" value="S4"/>
    <property type="match status" value="1"/>
</dbReference>
<dbReference type="Gene3D" id="3.10.290.10">
    <property type="entry name" value="RNA-binding S4 domain"/>
    <property type="match status" value="1"/>
</dbReference>
<feature type="domain" description="RNA-binding S4" evidence="8">
    <location>
        <begin position="15"/>
        <end position="79"/>
    </location>
</feature>
<feature type="active site" evidence="5">
    <location>
        <position position="138"/>
    </location>
</feature>
<dbReference type="Gene3D" id="3.30.2350.10">
    <property type="entry name" value="Pseudouridine synthase"/>
    <property type="match status" value="1"/>
</dbReference>
<organism evidence="9 10">
    <name type="scientific">Metabacillus idriensis</name>
    <dbReference type="NCBI Taxonomy" id="324768"/>
    <lineage>
        <taxon>Bacteria</taxon>
        <taxon>Bacillati</taxon>
        <taxon>Bacillota</taxon>
        <taxon>Bacilli</taxon>
        <taxon>Bacillales</taxon>
        <taxon>Bacillaceae</taxon>
        <taxon>Metabacillus</taxon>
    </lineage>
</organism>
<keyword evidence="10" id="KW-1185">Reference proteome</keyword>
<dbReference type="Pfam" id="PF01479">
    <property type="entry name" value="S4"/>
    <property type="match status" value="1"/>
</dbReference>
<dbReference type="PANTHER" id="PTHR21600:SF44">
    <property type="entry name" value="RIBOSOMAL LARGE SUBUNIT PSEUDOURIDINE SYNTHASE D"/>
    <property type="match status" value="1"/>
</dbReference>
<sequence>MNSIEIKIDDSNKFERLDKLLAAENSDWSRSQVQIWIKEGHVKVNDAESRSNYKVQPGDTVTLLIPDPEPLDVMPEEMNLDIYYEDGDVLVVNKPKGMVVHPAPGHLSGTLVNGLMAHCKDLSGINGVMRPGIVHRIDKDTSGLLMVAKNDKAHESLVNQLVLKSVTRRYQAIVHGVIQHDKGTVDAPIGRDKQDRQSMTVTNEHSKDAVTHFHVLERFEGYTLIECQLETGRTHQIRVHMKYIGFPIVGDPKYGLKKTMKINGQALHAGVLGFKHPRTGEYMEFKAPLPAEFEEVISELKNNH</sequence>
<dbReference type="PROSITE" id="PS50889">
    <property type="entry name" value="S4"/>
    <property type="match status" value="1"/>
</dbReference>
<gene>
    <name evidence="9" type="ORF">GJU41_06355</name>
</gene>
<protein>
    <recommendedName>
        <fullName evidence="7">Pseudouridine synthase</fullName>
        <ecNumber evidence="7">5.4.99.-</ecNumber>
    </recommendedName>
</protein>
<evidence type="ECO:0000259" key="8">
    <source>
        <dbReference type="SMART" id="SM00363"/>
    </source>
</evidence>
<dbReference type="EC" id="5.4.99.-" evidence="7"/>
<dbReference type="InterPro" id="IPR006225">
    <property type="entry name" value="PsdUridine_synth_RluC/D"/>
</dbReference>
<evidence type="ECO:0000256" key="1">
    <source>
        <dbReference type="ARBA" id="ARBA00000073"/>
    </source>
</evidence>
<dbReference type="GO" id="GO:0003723">
    <property type="term" value="F:RNA binding"/>
    <property type="evidence" value="ECO:0007669"/>
    <property type="project" value="UniProtKB-KW"/>
</dbReference>
<dbReference type="InterPro" id="IPR006145">
    <property type="entry name" value="PsdUridine_synth_RsuA/RluA"/>
</dbReference>
<dbReference type="CDD" id="cd02869">
    <property type="entry name" value="PseudoU_synth_RluA_like"/>
    <property type="match status" value="1"/>
</dbReference>
<evidence type="ECO:0000256" key="7">
    <source>
        <dbReference type="RuleBase" id="RU362028"/>
    </source>
</evidence>
<dbReference type="InterPro" id="IPR036986">
    <property type="entry name" value="S4_RNA-bd_sf"/>
</dbReference>
<dbReference type="PANTHER" id="PTHR21600">
    <property type="entry name" value="MITOCHONDRIAL RNA PSEUDOURIDINE SYNTHASE"/>
    <property type="match status" value="1"/>
</dbReference>
<dbReference type="Proteomes" id="UP000441585">
    <property type="component" value="Unassembled WGS sequence"/>
</dbReference>
<name>A0A6I2M615_9BACI</name>
<dbReference type="InterPro" id="IPR020103">
    <property type="entry name" value="PsdUridine_synth_cat_dom_sf"/>
</dbReference>
<dbReference type="InterPro" id="IPR006224">
    <property type="entry name" value="PsdUridine_synth_RluA-like_CS"/>
</dbReference>
<evidence type="ECO:0000256" key="6">
    <source>
        <dbReference type="PROSITE-ProRule" id="PRU00182"/>
    </source>
</evidence>
<accession>A0A6I2M615</accession>
<dbReference type="PROSITE" id="PS01129">
    <property type="entry name" value="PSI_RLU"/>
    <property type="match status" value="1"/>
</dbReference>
<dbReference type="NCBIfam" id="TIGR00005">
    <property type="entry name" value="rluA_subfam"/>
    <property type="match status" value="1"/>
</dbReference>
<comment type="function">
    <text evidence="7">Responsible for synthesis of pseudouridine from uracil.</text>
</comment>
<dbReference type="InterPro" id="IPR002942">
    <property type="entry name" value="S4_RNA-bd"/>
</dbReference>
<dbReference type="FunFam" id="3.30.2350.10:FF:000006">
    <property type="entry name" value="Pseudouridine synthase"/>
    <property type="match status" value="1"/>
</dbReference>
<reference evidence="9 10" key="1">
    <citation type="submission" date="2019-11" db="EMBL/GenBank/DDBJ databases">
        <title>Bacillus idriensis genome.</title>
        <authorList>
            <person name="Konopka E.N."/>
            <person name="Newman J.D."/>
        </authorList>
    </citation>
    <scope>NUCLEOTIDE SEQUENCE [LARGE SCALE GENOMIC DNA]</scope>
    <source>
        <strain evidence="9 10">DSM 19097</strain>
    </source>
</reference>
<evidence type="ECO:0000256" key="5">
    <source>
        <dbReference type="PIRSR" id="PIRSR606225-1"/>
    </source>
</evidence>
<dbReference type="SMART" id="SM00363">
    <property type="entry name" value="S4"/>
    <property type="match status" value="1"/>
</dbReference>
<dbReference type="SUPFAM" id="SSF55120">
    <property type="entry name" value="Pseudouridine synthase"/>
    <property type="match status" value="1"/>
</dbReference>
<evidence type="ECO:0000256" key="3">
    <source>
        <dbReference type="ARBA" id="ARBA00022884"/>
    </source>
</evidence>
<keyword evidence="3 6" id="KW-0694">RNA-binding</keyword>
<comment type="similarity">
    <text evidence="2 7">Belongs to the pseudouridine synthase RluA family.</text>
</comment>
<dbReference type="SUPFAM" id="SSF55174">
    <property type="entry name" value="Alpha-L RNA-binding motif"/>
    <property type="match status" value="1"/>
</dbReference>
<dbReference type="GO" id="GO:0000455">
    <property type="term" value="P:enzyme-directed rRNA pseudouridine synthesis"/>
    <property type="evidence" value="ECO:0007669"/>
    <property type="project" value="UniProtKB-ARBA"/>
</dbReference>
<keyword evidence="4 7" id="KW-0413">Isomerase</keyword>